<dbReference type="AlphaFoldDB" id="A0A0D2H4K0"/>
<keyword evidence="3" id="KW-1185">Reference proteome</keyword>
<feature type="region of interest" description="Disordered" evidence="1">
    <location>
        <begin position="72"/>
        <end position="195"/>
    </location>
</feature>
<organism evidence="2 3">
    <name type="scientific">Fonsecaea pedrosoi CBS 271.37</name>
    <dbReference type="NCBI Taxonomy" id="1442368"/>
    <lineage>
        <taxon>Eukaryota</taxon>
        <taxon>Fungi</taxon>
        <taxon>Dikarya</taxon>
        <taxon>Ascomycota</taxon>
        <taxon>Pezizomycotina</taxon>
        <taxon>Eurotiomycetes</taxon>
        <taxon>Chaetothyriomycetidae</taxon>
        <taxon>Chaetothyriales</taxon>
        <taxon>Herpotrichiellaceae</taxon>
        <taxon>Fonsecaea</taxon>
    </lineage>
</organism>
<gene>
    <name evidence="2" type="ORF">Z517_01212</name>
</gene>
<dbReference type="OrthoDB" id="4118744at2759"/>
<dbReference type="Proteomes" id="UP000053029">
    <property type="component" value="Unassembled WGS sequence"/>
</dbReference>
<name>A0A0D2H4K0_9EURO</name>
<evidence type="ECO:0000256" key="1">
    <source>
        <dbReference type="SAM" id="MobiDB-lite"/>
    </source>
</evidence>
<dbReference type="VEuPathDB" id="FungiDB:Z517_01212"/>
<feature type="compositionally biased region" description="Low complexity" evidence="1">
    <location>
        <begin position="176"/>
        <end position="193"/>
    </location>
</feature>
<evidence type="ECO:0000313" key="3">
    <source>
        <dbReference type="Proteomes" id="UP000053029"/>
    </source>
</evidence>
<evidence type="ECO:0000313" key="2">
    <source>
        <dbReference type="EMBL" id="KIW85820.1"/>
    </source>
</evidence>
<dbReference type="GeneID" id="25300702"/>
<accession>A0A0D2H4K0</accession>
<protein>
    <submittedName>
        <fullName evidence="2">Uncharacterized protein</fullName>
    </submittedName>
</protein>
<dbReference type="EMBL" id="KN846969">
    <property type="protein sequence ID" value="KIW85820.1"/>
    <property type="molecule type" value="Genomic_DNA"/>
</dbReference>
<dbReference type="HOGENOM" id="CLU_059953_0_0_1"/>
<proteinExistence type="predicted"/>
<dbReference type="STRING" id="1442368.A0A0D2H4K0"/>
<sequence length="296" mass="33093">MTSLIFGSIWLGHKGIVQHRREKQRQKNYERWEGLRDEYDEQRKISRESRSLDIQRTGSVVDYDKPILTLRDQQEANDARTSWRPQEAWDDIPERRTSVEVTSGTGLRPLPSHKTGSTWDEGLPQPLRVSRRNWDDYAPPVSRSSSLRNPSGSQSPRESNTSNSSINKLSPRLDVPTPASTTTSHPHASRSTSMPVDVLQHQHIEPIEHSTPGGRMAELIEMSHPPQPVPQPAPFTNPAPQPYAGYQTQPYLSPALPTALPPALPPALPAALPPALPTAPVARPVDGSMHEWWTRP</sequence>
<feature type="compositionally biased region" description="Polar residues" evidence="1">
    <location>
        <begin position="157"/>
        <end position="168"/>
    </location>
</feature>
<feature type="compositionally biased region" description="Low complexity" evidence="1">
    <location>
        <begin position="139"/>
        <end position="156"/>
    </location>
</feature>
<reference evidence="2 3" key="1">
    <citation type="submission" date="2015-01" db="EMBL/GenBank/DDBJ databases">
        <title>The Genome Sequence of Fonsecaea pedrosoi CBS 271.37.</title>
        <authorList>
            <consortium name="The Broad Institute Genomics Platform"/>
            <person name="Cuomo C."/>
            <person name="de Hoog S."/>
            <person name="Gorbushina A."/>
            <person name="Stielow B."/>
            <person name="Teixiera M."/>
            <person name="Abouelleil A."/>
            <person name="Chapman S.B."/>
            <person name="Priest M."/>
            <person name="Young S.K."/>
            <person name="Wortman J."/>
            <person name="Nusbaum C."/>
            <person name="Birren B."/>
        </authorList>
    </citation>
    <scope>NUCLEOTIDE SEQUENCE [LARGE SCALE GENOMIC DNA]</scope>
    <source>
        <strain evidence="2 3">CBS 271.37</strain>
    </source>
</reference>
<dbReference type="RefSeq" id="XP_013289628.1">
    <property type="nucleotide sequence ID" value="XM_013434174.1"/>
</dbReference>